<dbReference type="OrthoDB" id="2080803at2"/>
<organism evidence="4 5">
    <name type="scientific">Liquorilactobacillus vini DSM 20605</name>
    <dbReference type="NCBI Taxonomy" id="1133569"/>
    <lineage>
        <taxon>Bacteria</taxon>
        <taxon>Bacillati</taxon>
        <taxon>Bacillota</taxon>
        <taxon>Bacilli</taxon>
        <taxon>Lactobacillales</taxon>
        <taxon>Lactobacillaceae</taxon>
        <taxon>Liquorilactobacillus</taxon>
    </lineage>
</organism>
<dbReference type="AlphaFoldDB" id="A0A0R2C7M1"/>
<dbReference type="PANTHER" id="PTHR45586:SF15">
    <property type="entry name" value="TPR REPEAT-CONTAINING PROTEIN YPIA"/>
    <property type="match status" value="1"/>
</dbReference>
<dbReference type="STRING" id="1133569.FD21_GL002174"/>
<dbReference type="SMART" id="SM00028">
    <property type="entry name" value="TPR"/>
    <property type="match status" value="8"/>
</dbReference>
<dbReference type="SUPFAM" id="SSF48452">
    <property type="entry name" value="TPR-like"/>
    <property type="match status" value="2"/>
</dbReference>
<comment type="caution">
    <text evidence="4">The sequence shown here is derived from an EMBL/GenBank/DDBJ whole genome shotgun (WGS) entry which is preliminary data.</text>
</comment>
<dbReference type="eggNOG" id="COG0457">
    <property type="taxonomic scope" value="Bacteria"/>
</dbReference>
<evidence type="ECO:0000256" key="1">
    <source>
        <dbReference type="ARBA" id="ARBA00022737"/>
    </source>
</evidence>
<dbReference type="InterPro" id="IPR019734">
    <property type="entry name" value="TPR_rpt"/>
</dbReference>
<keyword evidence="1" id="KW-0677">Repeat</keyword>
<evidence type="ECO:0000313" key="5">
    <source>
        <dbReference type="Proteomes" id="UP000051576"/>
    </source>
</evidence>
<gene>
    <name evidence="4" type="ORF">FD21_GL002174</name>
</gene>
<protein>
    <recommendedName>
        <fullName evidence="6">TPR repeat-containing protein</fullName>
    </recommendedName>
</protein>
<evidence type="ECO:0000313" key="4">
    <source>
        <dbReference type="EMBL" id="KRM84076.1"/>
    </source>
</evidence>
<keyword evidence="2 3" id="KW-0802">TPR repeat</keyword>
<proteinExistence type="predicted"/>
<dbReference type="EMBL" id="AYYX01000096">
    <property type="protein sequence ID" value="KRM84076.1"/>
    <property type="molecule type" value="Genomic_DNA"/>
</dbReference>
<reference evidence="4 5" key="1">
    <citation type="journal article" date="2015" name="Genome Announc.">
        <title>Expanding the biotechnology potential of lactobacilli through comparative genomics of 213 strains and associated genera.</title>
        <authorList>
            <person name="Sun Z."/>
            <person name="Harris H.M."/>
            <person name="McCann A."/>
            <person name="Guo C."/>
            <person name="Argimon S."/>
            <person name="Zhang W."/>
            <person name="Yang X."/>
            <person name="Jeffery I.B."/>
            <person name="Cooney J.C."/>
            <person name="Kagawa T.F."/>
            <person name="Liu W."/>
            <person name="Song Y."/>
            <person name="Salvetti E."/>
            <person name="Wrobel A."/>
            <person name="Rasinkangas P."/>
            <person name="Parkhill J."/>
            <person name="Rea M.C."/>
            <person name="O'Sullivan O."/>
            <person name="Ritari J."/>
            <person name="Douillard F.P."/>
            <person name="Paul Ross R."/>
            <person name="Yang R."/>
            <person name="Briner A.E."/>
            <person name="Felis G.E."/>
            <person name="de Vos W.M."/>
            <person name="Barrangou R."/>
            <person name="Klaenhammer T.R."/>
            <person name="Caufield P.W."/>
            <person name="Cui Y."/>
            <person name="Zhang H."/>
            <person name="O'Toole P.W."/>
        </authorList>
    </citation>
    <scope>NUCLEOTIDE SEQUENCE [LARGE SCALE GENOMIC DNA]</scope>
    <source>
        <strain evidence="4 5">DSM 20605</strain>
    </source>
</reference>
<dbReference type="Gene3D" id="1.25.40.10">
    <property type="entry name" value="Tetratricopeptide repeat domain"/>
    <property type="match status" value="4"/>
</dbReference>
<evidence type="ECO:0008006" key="6">
    <source>
        <dbReference type="Google" id="ProtNLM"/>
    </source>
</evidence>
<dbReference type="InterPro" id="IPR051012">
    <property type="entry name" value="CellSynth/LPSAsmb/PSIAsmb"/>
</dbReference>
<dbReference type="PATRIC" id="fig|1133569.4.peg.2341"/>
<evidence type="ECO:0000256" key="3">
    <source>
        <dbReference type="PROSITE-ProRule" id="PRU00339"/>
    </source>
</evidence>
<dbReference type="Proteomes" id="UP000051576">
    <property type="component" value="Unassembled WGS sequence"/>
</dbReference>
<dbReference type="PANTHER" id="PTHR45586">
    <property type="entry name" value="TPR REPEAT-CONTAINING PROTEIN PA4667"/>
    <property type="match status" value="1"/>
</dbReference>
<dbReference type="InterPro" id="IPR011990">
    <property type="entry name" value="TPR-like_helical_dom_sf"/>
</dbReference>
<sequence>MTYSEKTLTQIKLGNFDLADQELQLALLKDQPDFLFNLAEELQQLGFSDWAKDIYQTLLKRFPEEDQLKTALAEIAINNGQDDQALAYLSQIGPASPAYLNALLVAADLYQTQGLFEVSEQKLLTALKIAPNESAVLLGLAELYFNIKRYQSAIPFYLQLLRTGQLQLAKINLVQRVGACYAETGHFEQALGYLEQIHQRDLDPDILFDLAFTQLQLKRYEAAAKNFEKLRKISPDYTSLYPYLANAYEEQGQLQQALLIDQEGLRIDQYNSKLYLHASQMAQKLAQPELAEQYLRQILQFDEDNLTALIELSDLLQTQKKYQANIELLKKAIKLSNDSQLVWNLGRAYSALEDDRSALECYRSVQKDFEHEADFWRELALLARRSGDLPLVRKSVANYLKIEPNDLTMLDLQNELDETF</sequence>
<dbReference type="Pfam" id="PF25058">
    <property type="entry name" value="ARM_TT21"/>
    <property type="match status" value="1"/>
</dbReference>
<dbReference type="PROSITE" id="PS50005">
    <property type="entry name" value="TPR"/>
    <property type="match status" value="1"/>
</dbReference>
<feature type="repeat" description="TPR" evidence="3">
    <location>
        <begin position="204"/>
        <end position="237"/>
    </location>
</feature>
<dbReference type="RefSeq" id="WP_010581103.1">
    <property type="nucleotide sequence ID" value="NZ_AHYZ01000156.1"/>
</dbReference>
<keyword evidence="5" id="KW-1185">Reference proteome</keyword>
<accession>A0A0R2C7M1</accession>
<dbReference type="Pfam" id="PF13432">
    <property type="entry name" value="TPR_16"/>
    <property type="match status" value="2"/>
</dbReference>
<evidence type="ECO:0000256" key="2">
    <source>
        <dbReference type="ARBA" id="ARBA00022803"/>
    </source>
</evidence>
<name>A0A0R2C7M1_9LACO</name>